<dbReference type="EMBL" id="CADEPM010000002">
    <property type="protein sequence ID" value="CAB3400208.1"/>
    <property type="molecule type" value="Genomic_DNA"/>
</dbReference>
<keyword evidence="1" id="KW-0479">Metal-binding</keyword>
<dbReference type="Pfam" id="PF00096">
    <property type="entry name" value="zf-C2H2"/>
    <property type="match status" value="1"/>
</dbReference>
<dbReference type="GO" id="GO:0008270">
    <property type="term" value="F:zinc ion binding"/>
    <property type="evidence" value="ECO:0007669"/>
    <property type="project" value="UniProtKB-KW"/>
</dbReference>
<dbReference type="InterPro" id="IPR036236">
    <property type="entry name" value="Znf_C2H2_sf"/>
</dbReference>
<dbReference type="OrthoDB" id="6077919at2759"/>
<dbReference type="InterPro" id="IPR013087">
    <property type="entry name" value="Znf_C2H2_type"/>
</dbReference>
<evidence type="ECO:0000256" key="3">
    <source>
        <dbReference type="ARBA" id="ARBA00022771"/>
    </source>
</evidence>
<evidence type="ECO:0000313" key="7">
    <source>
        <dbReference type="EMBL" id="CAB3400208.1"/>
    </source>
</evidence>
<keyword evidence="8" id="KW-1185">Reference proteome</keyword>
<dbReference type="PANTHER" id="PTHR24379">
    <property type="entry name" value="KRAB AND ZINC FINGER DOMAIN-CONTAINING"/>
    <property type="match status" value="1"/>
</dbReference>
<dbReference type="PROSITE" id="PS50157">
    <property type="entry name" value="ZINC_FINGER_C2H2_2"/>
    <property type="match status" value="3"/>
</dbReference>
<feature type="domain" description="C2H2-type" evidence="6">
    <location>
        <begin position="418"/>
        <end position="442"/>
    </location>
</feature>
<protein>
    <recommendedName>
        <fullName evidence="6">C2H2-type domain-containing protein</fullName>
    </recommendedName>
</protein>
<evidence type="ECO:0000256" key="2">
    <source>
        <dbReference type="ARBA" id="ARBA00022737"/>
    </source>
</evidence>
<dbReference type="GO" id="GO:0005634">
    <property type="term" value="C:nucleus"/>
    <property type="evidence" value="ECO:0007669"/>
    <property type="project" value="TreeGrafter"/>
</dbReference>
<evidence type="ECO:0000256" key="5">
    <source>
        <dbReference type="PROSITE-ProRule" id="PRU00042"/>
    </source>
</evidence>
<comment type="caution">
    <text evidence="7">The sequence shown here is derived from an EMBL/GenBank/DDBJ whole genome shotgun (WGS) entry which is preliminary data.</text>
</comment>
<dbReference type="GO" id="GO:0000981">
    <property type="term" value="F:DNA-binding transcription factor activity, RNA polymerase II-specific"/>
    <property type="evidence" value="ECO:0007669"/>
    <property type="project" value="TreeGrafter"/>
</dbReference>
<dbReference type="PANTHER" id="PTHR24379:SF127">
    <property type="entry name" value="BLOODY FINGERS-RELATED"/>
    <property type="match status" value="1"/>
</dbReference>
<gene>
    <name evidence="7" type="ORF">CBOVIS_LOCUS3195</name>
</gene>
<keyword evidence="4" id="KW-0862">Zinc</keyword>
<dbReference type="AlphaFoldDB" id="A0A8S1EQN4"/>
<evidence type="ECO:0000313" key="8">
    <source>
        <dbReference type="Proteomes" id="UP000494206"/>
    </source>
</evidence>
<dbReference type="Gene3D" id="3.30.160.60">
    <property type="entry name" value="Classic Zinc Finger"/>
    <property type="match status" value="2"/>
</dbReference>
<evidence type="ECO:0000259" key="6">
    <source>
        <dbReference type="PROSITE" id="PS50157"/>
    </source>
</evidence>
<keyword evidence="2" id="KW-0677">Repeat</keyword>
<dbReference type="PROSITE" id="PS00028">
    <property type="entry name" value="ZINC_FINGER_C2H2_1"/>
    <property type="match status" value="5"/>
</dbReference>
<organism evidence="7 8">
    <name type="scientific">Caenorhabditis bovis</name>
    <dbReference type="NCBI Taxonomy" id="2654633"/>
    <lineage>
        <taxon>Eukaryota</taxon>
        <taxon>Metazoa</taxon>
        <taxon>Ecdysozoa</taxon>
        <taxon>Nematoda</taxon>
        <taxon>Chromadorea</taxon>
        <taxon>Rhabditida</taxon>
        <taxon>Rhabditina</taxon>
        <taxon>Rhabditomorpha</taxon>
        <taxon>Rhabditoidea</taxon>
        <taxon>Rhabditidae</taxon>
        <taxon>Peloderinae</taxon>
        <taxon>Caenorhabditis</taxon>
    </lineage>
</organism>
<proteinExistence type="predicted"/>
<dbReference type="SUPFAM" id="SSF57667">
    <property type="entry name" value="beta-beta-alpha zinc fingers"/>
    <property type="match status" value="1"/>
</dbReference>
<sequence>MSDRGYTDVVEYKYNVNNSLAANEYDPANYKMEQSPIPNKTEMKQEEYYDYVAQPQGYGYYDDEDEEDDDDKEKCKYNPYYTDQKSVIQDQKTTVHNLGKEDEPKKKCISGVGELLTMLRNKNKPAPQKERIILDQYGLKIVPRNQLPKCRIAEVQQRVVLSDSQDGFDLPLLHDVPTDVRVVRKLIRQKMLRCKKCKNRFIEKNIYERHLRDKHPKDYAVYIQEQEEEVETQRLEEIEANRIEELTSGGFIPPENEIDNNPFDYLTEGIPLPGENYNNYAPRYDNYGNVKHVKRPYRKKVSPQCPFCDKRFRNEFSLKKHFAKKHEEMGEFQQCIKCYKCVQDDEEMKNHECELTYVCFECNPIRNLVTDQRLLNHRRKFHRGVNSGFKCSFCNMKFLTPRKLRKHKKMAHVFTKTFQCHFCEEIFISEVGVMTHERVHTGIIKFECKVCDFKANRFIQMEEHMKNEHGYVCSICHTRVAEWSDLKHHTLTDHGGYLASDRVTGHIESPRLWILYKGE</sequence>
<evidence type="ECO:0000256" key="4">
    <source>
        <dbReference type="ARBA" id="ARBA00022833"/>
    </source>
</evidence>
<dbReference type="SMART" id="SM00355">
    <property type="entry name" value="ZnF_C2H2"/>
    <property type="match status" value="7"/>
</dbReference>
<name>A0A8S1EQN4_9PELO</name>
<accession>A0A8S1EQN4</accession>
<feature type="domain" description="C2H2-type" evidence="6">
    <location>
        <begin position="389"/>
        <end position="417"/>
    </location>
</feature>
<reference evidence="7 8" key="1">
    <citation type="submission" date="2020-04" db="EMBL/GenBank/DDBJ databases">
        <authorList>
            <person name="Laetsch R D."/>
            <person name="Stevens L."/>
            <person name="Kumar S."/>
            <person name="Blaxter L. M."/>
        </authorList>
    </citation>
    <scope>NUCLEOTIDE SEQUENCE [LARGE SCALE GENOMIC DNA]</scope>
</reference>
<feature type="domain" description="C2H2-type" evidence="6">
    <location>
        <begin position="192"/>
        <end position="220"/>
    </location>
</feature>
<evidence type="ECO:0000256" key="1">
    <source>
        <dbReference type="ARBA" id="ARBA00022723"/>
    </source>
</evidence>
<keyword evidence="3 5" id="KW-0863">Zinc-finger</keyword>
<dbReference type="GO" id="GO:0000977">
    <property type="term" value="F:RNA polymerase II transcription regulatory region sequence-specific DNA binding"/>
    <property type="evidence" value="ECO:0007669"/>
    <property type="project" value="TreeGrafter"/>
</dbReference>
<dbReference type="Proteomes" id="UP000494206">
    <property type="component" value="Unassembled WGS sequence"/>
</dbReference>